<name>A0A162EZH4_9CRUS</name>
<organism evidence="1 2">
    <name type="scientific">Daphnia magna</name>
    <dbReference type="NCBI Taxonomy" id="35525"/>
    <lineage>
        <taxon>Eukaryota</taxon>
        <taxon>Metazoa</taxon>
        <taxon>Ecdysozoa</taxon>
        <taxon>Arthropoda</taxon>
        <taxon>Crustacea</taxon>
        <taxon>Branchiopoda</taxon>
        <taxon>Diplostraca</taxon>
        <taxon>Cladocera</taxon>
        <taxon>Anomopoda</taxon>
        <taxon>Daphniidae</taxon>
        <taxon>Daphnia</taxon>
    </lineage>
</organism>
<dbReference type="Proteomes" id="UP000076858">
    <property type="component" value="Unassembled WGS sequence"/>
</dbReference>
<keyword evidence="2" id="KW-1185">Reference proteome</keyword>
<evidence type="ECO:0000313" key="1">
    <source>
        <dbReference type="EMBL" id="KZR99212.1"/>
    </source>
</evidence>
<sequence>MIKMTSSSISLLMAYQRMVSLAARKWNEAKLVAKIQSKSSRFFSFTVRPVCCCFFFLSRS</sequence>
<comment type="caution">
    <text evidence="1">The sequence shown here is derived from an EMBL/GenBank/DDBJ whole genome shotgun (WGS) entry which is preliminary data.</text>
</comment>
<gene>
    <name evidence="1" type="ORF">APZ42_005018</name>
</gene>
<accession>A0A162EZH4</accession>
<proteinExistence type="predicted"/>
<protein>
    <submittedName>
        <fullName evidence="1">Uncharacterized protein</fullName>
    </submittedName>
</protein>
<reference evidence="1 2" key="1">
    <citation type="submission" date="2016-03" db="EMBL/GenBank/DDBJ databases">
        <title>EvidentialGene: Evidence-directed Construction of Genes on Genomes.</title>
        <authorList>
            <person name="Gilbert D.G."/>
            <person name="Choi J.-H."/>
            <person name="Mockaitis K."/>
            <person name="Colbourne J."/>
            <person name="Pfrender M."/>
        </authorList>
    </citation>
    <scope>NUCLEOTIDE SEQUENCE [LARGE SCALE GENOMIC DNA]</scope>
    <source>
        <strain evidence="1 2">Xinb3</strain>
        <tissue evidence="1">Complete organism</tissue>
    </source>
</reference>
<dbReference type="EMBL" id="LRGB01014370">
    <property type="protein sequence ID" value="KZR99212.1"/>
    <property type="molecule type" value="Genomic_DNA"/>
</dbReference>
<evidence type="ECO:0000313" key="2">
    <source>
        <dbReference type="Proteomes" id="UP000076858"/>
    </source>
</evidence>
<dbReference type="AlphaFoldDB" id="A0A162EZH4"/>